<feature type="region of interest" description="Disordered" evidence="1">
    <location>
        <begin position="649"/>
        <end position="669"/>
    </location>
</feature>
<feature type="domain" description="Fibrous sheath-interacting protein 2 C-terminal" evidence="2">
    <location>
        <begin position="686"/>
        <end position="1248"/>
    </location>
</feature>
<name>A0ABN9A8C1_RANTA</name>
<protein>
    <recommendedName>
        <fullName evidence="2">Fibrous sheath-interacting protein 2 C-terminal domain-containing protein</fullName>
    </recommendedName>
</protein>
<keyword evidence="4" id="KW-1185">Reference proteome</keyword>
<accession>A0ABN9A8C1</accession>
<proteinExistence type="predicted"/>
<feature type="compositionally biased region" description="Basic and acidic residues" evidence="1">
    <location>
        <begin position="454"/>
        <end position="470"/>
    </location>
</feature>
<feature type="region of interest" description="Disordered" evidence="1">
    <location>
        <begin position="449"/>
        <end position="485"/>
    </location>
</feature>
<organism evidence="3 4">
    <name type="scientific">Rangifer tarandus platyrhynchus</name>
    <name type="common">Svalbard reindeer</name>
    <dbReference type="NCBI Taxonomy" id="3082113"/>
    <lineage>
        <taxon>Eukaryota</taxon>
        <taxon>Metazoa</taxon>
        <taxon>Chordata</taxon>
        <taxon>Craniata</taxon>
        <taxon>Vertebrata</taxon>
        <taxon>Euteleostomi</taxon>
        <taxon>Mammalia</taxon>
        <taxon>Eutheria</taxon>
        <taxon>Laurasiatheria</taxon>
        <taxon>Artiodactyla</taxon>
        <taxon>Ruminantia</taxon>
        <taxon>Pecora</taxon>
        <taxon>Cervidae</taxon>
        <taxon>Odocoileinae</taxon>
        <taxon>Rangifer</taxon>
    </lineage>
</organism>
<feature type="compositionally biased region" description="Basic and acidic residues" evidence="1">
    <location>
        <begin position="657"/>
        <end position="669"/>
    </location>
</feature>
<dbReference type="PANTHER" id="PTHR47315:SF3">
    <property type="entry name" value="FIBROUS SHEATH-INTERACTING PROTEIN 2-LIKE"/>
    <property type="match status" value="1"/>
</dbReference>
<dbReference type="Proteomes" id="UP001176941">
    <property type="component" value="Chromosome X"/>
</dbReference>
<dbReference type="PANTHER" id="PTHR47315">
    <property type="entry name" value="FIBROUS SHEATH INTERACTING PROTEIN 2"/>
    <property type="match status" value="1"/>
</dbReference>
<evidence type="ECO:0000313" key="3">
    <source>
        <dbReference type="EMBL" id="CAI9181098.1"/>
    </source>
</evidence>
<dbReference type="Pfam" id="PF15783">
    <property type="entry name" value="FSIP2"/>
    <property type="match status" value="1"/>
</dbReference>
<evidence type="ECO:0000259" key="2">
    <source>
        <dbReference type="Pfam" id="PF15783"/>
    </source>
</evidence>
<dbReference type="InterPro" id="IPR038891">
    <property type="entry name" value="FSIP2"/>
</dbReference>
<feature type="compositionally biased region" description="Basic and acidic residues" evidence="1">
    <location>
        <begin position="571"/>
        <end position="582"/>
    </location>
</feature>
<gene>
    <name evidence="3" type="ORF">MRATA1EN1_LOCUS30060</name>
</gene>
<dbReference type="InterPro" id="IPR031554">
    <property type="entry name" value="FSIP2_C"/>
</dbReference>
<feature type="region of interest" description="Disordered" evidence="1">
    <location>
        <begin position="544"/>
        <end position="589"/>
    </location>
</feature>
<reference evidence="3" key="1">
    <citation type="submission" date="2023-04" db="EMBL/GenBank/DDBJ databases">
        <authorList>
            <consortium name="ELIXIR-Norway"/>
        </authorList>
    </citation>
    <scope>NUCLEOTIDE SEQUENCE [LARGE SCALE GENOMIC DNA]</scope>
</reference>
<dbReference type="EMBL" id="OX460343">
    <property type="protein sequence ID" value="CAI9181098.1"/>
    <property type="molecule type" value="Genomic_DNA"/>
</dbReference>
<feature type="compositionally biased region" description="Low complexity" evidence="1">
    <location>
        <begin position="471"/>
        <end position="480"/>
    </location>
</feature>
<evidence type="ECO:0000256" key="1">
    <source>
        <dbReference type="SAM" id="MobiDB-lite"/>
    </source>
</evidence>
<evidence type="ECO:0000313" key="4">
    <source>
        <dbReference type="Proteomes" id="UP001176941"/>
    </source>
</evidence>
<sequence length="1250" mass="139945">MSTSKSKGISCWDDPPQISSLSYSEEDMKIKDKTSLDVPAYVRYSIGDSTKTTEPMEGLESEFKPSSSRSEAQVFNYFDQAVKGDYSLPEDTVLQISSQKSSDSAQAALEHPMSFRETEEGENQRVLHYEPLKPLVNPDEIQTTISPLKICLAAEDIVNTMLTSFGLSNQTSHTTENMETMKLFFISKESLHCLTSEQLKNEKSLLKIWEKRNSYETEEENKGLVASGEDSILLEKWKNKYPKLEKTLEEPGVIAFADWELGPHEVHLVARYVTTSVVTHFNNFETRENTIYKLLARMFPSPETEIEPNEEEVPPDYEFVNAASKLTDDIITEISEHEIRLTKAEERVENLQLGAIDDFADSIYVVIDLVRKFYTLPRIAENPKDKEISERSIMGLAIKFANVLIGEFRKSEIKVLTNAEKMFSFPPVDKETVDKSKVTTIALESVGGMAKKKKGDEKKRETSTAKDENISKLTSTTTSVKSKDTTGLDLGTAFTKNEIKKKDQVAKKDEKGRGDELYQHLSPAMDDTKNKVVLEPGFEICGKKKSDKKRGSSLGRGDRPLELSSLTSKVRNTEIQEKRRDSPAYPASNDKQILHSKHAQNVPVSIYRNVLETSSLQGPVDDLNYPSLLVENAAYVTQACGKDFAQPASVNSAKENAPAKEEESEIQRQPHKWDNPQNLLENKPRIFPANFLEDVISEIVNKLIFSSSLDAYDACQNVTNDVNPAELYGMAMKLIDSLLKEFSDAQIKVLNPNQGSKFLPSEYNISSVHKAPLRQNELSVVKRPSKKKLVVQTIYNNLLPQFGSQESIRKCISSGCKILSEAIVNLVVQEVTGNQLQNYFSGELTPLQCTEIDNTIENILRGVIQTSEVPQPQPSRAHKLPFSKIEETAVKFLSKLLSVFPKAEKEQNNSLNPEMQEISSKILSSFQQYISQSHITVVPRVIESATVSLTDSATIEKVDTSVYSTVLKHCGSHISVYKDLMGKSNVLSDIIGFLMVKEISNSEFHPQEQEETSSSELVLEAVKILEKVAKIIDDLKSKKKSPTKKEAVLDARFLEETLALFLAKLVKLPSASSKDAENSSKPELNKIASQLTKSVTSEISRKNIIVAANPEEFFLNPESIEIISQMVDSVYNCVLQQSGTHEELYHDMKDTNHIFPKEVALIISKVSSCPLEMISSGDPCANLFGDLDIDQIVEKVHEYAIKIVPGLEQKGLDQGLRQEELSVKIIPHLGKQPINILINMLNNMLMLINN</sequence>